<feature type="domain" description="Activator of Hsp90 ATPase homologue 1/2-like C-terminal" evidence="2">
    <location>
        <begin position="21"/>
        <end position="145"/>
    </location>
</feature>
<dbReference type="CDD" id="cd07814">
    <property type="entry name" value="SRPBCC_CalC_Aha1-like"/>
    <property type="match status" value="1"/>
</dbReference>
<dbReference type="EMBL" id="JACCFO010000001">
    <property type="protein sequence ID" value="NYI97467.1"/>
    <property type="molecule type" value="Genomic_DNA"/>
</dbReference>
<dbReference type="SUPFAM" id="SSF55961">
    <property type="entry name" value="Bet v1-like"/>
    <property type="match status" value="1"/>
</dbReference>
<protein>
    <submittedName>
        <fullName evidence="3">Uncharacterized protein YndB with AHSA1/START domain</fullName>
    </submittedName>
</protein>
<organism evidence="3 4">
    <name type="scientific">Streptomonospora nanhaiensis</name>
    <dbReference type="NCBI Taxonomy" id="1323731"/>
    <lineage>
        <taxon>Bacteria</taxon>
        <taxon>Bacillati</taxon>
        <taxon>Actinomycetota</taxon>
        <taxon>Actinomycetes</taxon>
        <taxon>Streptosporangiales</taxon>
        <taxon>Nocardiopsidaceae</taxon>
        <taxon>Streptomonospora</taxon>
    </lineage>
</organism>
<name>A0A853BSE2_9ACTN</name>
<reference evidence="3 4" key="1">
    <citation type="submission" date="2020-07" db="EMBL/GenBank/DDBJ databases">
        <title>Sequencing the genomes of 1000 actinobacteria strains.</title>
        <authorList>
            <person name="Klenk H.-P."/>
        </authorList>
    </citation>
    <scope>NUCLEOTIDE SEQUENCE [LARGE SCALE GENOMIC DNA]</scope>
    <source>
        <strain evidence="3 4">DSM 45927</strain>
    </source>
</reference>
<comment type="similarity">
    <text evidence="1">Belongs to the AHA1 family.</text>
</comment>
<dbReference type="Proteomes" id="UP000575985">
    <property type="component" value="Unassembled WGS sequence"/>
</dbReference>
<comment type="caution">
    <text evidence="3">The sequence shown here is derived from an EMBL/GenBank/DDBJ whole genome shotgun (WGS) entry which is preliminary data.</text>
</comment>
<keyword evidence="4" id="KW-1185">Reference proteome</keyword>
<dbReference type="Gene3D" id="3.30.530.20">
    <property type="match status" value="1"/>
</dbReference>
<dbReference type="AlphaFoldDB" id="A0A853BSE2"/>
<evidence type="ECO:0000313" key="4">
    <source>
        <dbReference type="Proteomes" id="UP000575985"/>
    </source>
</evidence>
<accession>A0A853BSE2</accession>
<evidence type="ECO:0000256" key="1">
    <source>
        <dbReference type="ARBA" id="ARBA00006817"/>
    </source>
</evidence>
<dbReference type="InterPro" id="IPR023393">
    <property type="entry name" value="START-like_dom_sf"/>
</dbReference>
<dbReference type="Pfam" id="PF08327">
    <property type="entry name" value="AHSA1"/>
    <property type="match status" value="1"/>
</dbReference>
<evidence type="ECO:0000259" key="2">
    <source>
        <dbReference type="Pfam" id="PF08327"/>
    </source>
</evidence>
<sequence>MTETTTPQGREHSYTLTRVYDAPVEKVWEVWSTPEPFSAVFGARRETLELDVRPGGSFSAEIVTPTGEVHPISGTFPVVEEHRRIVTATSVPMAEEPELMYEDFRDLGDGRTELTIHQTCASAEACEMSRMGSEFLMQSCADYLATA</sequence>
<dbReference type="InterPro" id="IPR013538">
    <property type="entry name" value="ASHA1/2-like_C"/>
</dbReference>
<dbReference type="RefSeq" id="WP_179768809.1">
    <property type="nucleotide sequence ID" value="NZ_JACCFO010000001.1"/>
</dbReference>
<proteinExistence type="inferred from homology"/>
<gene>
    <name evidence="3" type="ORF">HNR12_003744</name>
</gene>
<evidence type="ECO:0000313" key="3">
    <source>
        <dbReference type="EMBL" id="NYI97467.1"/>
    </source>
</evidence>